<dbReference type="SUPFAM" id="SSF51445">
    <property type="entry name" value="(Trans)glycosidases"/>
    <property type="match status" value="1"/>
</dbReference>
<comment type="similarity">
    <text evidence="1">Belongs to the glycosyl hydrolase 25 family.</text>
</comment>
<proteinExistence type="inferred from homology"/>
<dbReference type="GO" id="GO:0009253">
    <property type="term" value="P:peptidoglycan catabolic process"/>
    <property type="evidence" value="ECO:0007669"/>
    <property type="project" value="InterPro"/>
</dbReference>
<dbReference type="PROSITE" id="PS51782">
    <property type="entry name" value="LYSM"/>
    <property type="match status" value="2"/>
</dbReference>
<dbReference type="AlphaFoldDB" id="W9ED19"/>
<accession>W9ED19</accession>
<dbReference type="Proteomes" id="UP000019474">
    <property type="component" value="Unassembled WGS sequence"/>
</dbReference>
<dbReference type="GO" id="GO:0003796">
    <property type="term" value="F:lysozyme activity"/>
    <property type="evidence" value="ECO:0007669"/>
    <property type="project" value="InterPro"/>
</dbReference>
<evidence type="ECO:0000256" key="1">
    <source>
        <dbReference type="ARBA" id="ARBA00010646"/>
    </source>
</evidence>
<organism evidence="3 4">
    <name type="scientific">Fructilactobacillus florum 8D</name>
    <dbReference type="NCBI Taxonomy" id="1221538"/>
    <lineage>
        <taxon>Bacteria</taxon>
        <taxon>Bacillati</taxon>
        <taxon>Bacillota</taxon>
        <taxon>Bacilli</taxon>
        <taxon>Lactobacillales</taxon>
        <taxon>Lactobacillaceae</taxon>
        <taxon>Fructilactobacillus</taxon>
    </lineage>
</organism>
<dbReference type="EMBL" id="ALXG01000045">
    <property type="protein sequence ID" value="ETO40018.1"/>
    <property type="molecule type" value="Genomic_DNA"/>
</dbReference>
<dbReference type="InterPro" id="IPR018392">
    <property type="entry name" value="LysM"/>
</dbReference>
<name>W9ED19_9LACO</name>
<keyword evidence="4" id="KW-1185">Reference proteome</keyword>
<dbReference type="GO" id="GO:0016998">
    <property type="term" value="P:cell wall macromolecule catabolic process"/>
    <property type="evidence" value="ECO:0007669"/>
    <property type="project" value="InterPro"/>
</dbReference>
<comment type="caution">
    <text evidence="3">The sequence shown here is derived from an EMBL/GenBank/DDBJ whole genome shotgun (WGS) entry which is preliminary data.</text>
</comment>
<dbReference type="SMART" id="SM00257">
    <property type="entry name" value="LysM"/>
    <property type="match status" value="2"/>
</dbReference>
<dbReference type="InterPro" id="IPR002053">
    <property type="entry name" value="Glyco_hydro_25"/>
</dbReference>
<feature type="domain" description="LysM" evidence="2">
    <location>
        <begin position="284"/>
        <end position="332"/>
    </location>
</feature>
<reference evidence="3 4" key="1">
    <citation type="submission" date="2012-08" db="EMBL/GenBank/DDBJ databases">
        <title>Genome sequencing of Lactobacillus florum 8D.</title>
        <authorList>
            <person name="Kim E.B."/>
            <person name="Marco M.L."/>
        </authorList>
    </citation>
    <scope>NUCLEOTIDE SEQUENCE [LARGE SCALE GENOMIC DNA]</scope>
    <source>
        <strain evidence="3 4">8D</strain>
    </source>
</reference>
<dbReference type="PROSITE" id="PS51904">
    <property type="entry name" value="GLYCOSYL_HYDROL_F25_2"/>
    <property type="match status" value="1"/>
</dbReference>
<dbReference type="SUPFAM" id="SSF54106">
    <property type="entry name" value="LysM domain"/>
    <property type="match status" value="2"/>
</dbReference>
<evidence type="ECO:0000259" key="2">
    <source>
        <dbReference type="PROSITE" id="PS51782"/>
    </source>
</evidence>
<dbReference type="PANTHER" id="PTHR34135">
    <property type="entry name" value="LYSOZYME"/>
    <property type="match status" value="1"/>
</dbReference>
<evidence type="ECO:0000313" key="3">
    <source>
        <dbReference type="EMBL" id="ETO40018.1"/>
    </source>
</evidence>
<dbReference type="CDD" id="cd00118">
    <property type="entry name" value="LysM"/>
    <property type="match status" value="2"/>
</dbReference>
<dbReference type="PANTHER" id="PTHR34135:SF2">
    <property type="entry name" value="LYSOZYME"/>
    <property type="match status" value="1"/>
</dbReference>
<sequence>MADFPLVIDVAKFQDSSLDFFQQMKSAGVKAVIVQLTAGSKGHPYSQNPKAGAQVANARAAGLRVHAYHYSYAYGHDDMLTEADNFITQYHALGLNPDTDFAFLDEEDNSNNPNPATDDCNTWLDACANAGIKNLGVYSMQSWFISGQINQNSLHTNCLWVANYGVSSPGVDNCSVWQFTDNYYGADCSYDFFSKLVDGSNAGTWQPPKEQPQQPSQPTSQWKPITYVIQSGDTLSAISAKTKDSMDTIVANNYDIFHGNKNATIYPGQKLLVNDHSANGLTQHVYTIQSGDTASGISYKIGDRLATIIANNPDVFHGNAGATIYPGQAILYYR</sequence>
<dbReference type="Pfam" id="PF01183">
    <property type="entry name" value="Glyco_hydro_25"/>
    <property type="match status" value="1"/>
</dbReference>
<dbReference type="Gene3D" id="3.20.20.80">
    <property type="entry name" value="Glycosidases"/>
    <property type="match status" value="1"/>
</dbReference>
<feature type="domain" description="LysM" evidence="2">
    <location>
        <begin position="225"/>
        <end position="273"/>
    </location>
</feature>
<evidence type="ECO:0000313" key="4">
    <source>
        <dbReference type="Proteomes" id="UP000019474"/>
    </source>
</evidence>
<protein>
    <submittedName>
        <fullName evidence="3">Lyzozyme M1 (1, 4-beta-N-acetylmuramidase)</fullName>
    </submittedName>
</protein>
<dbReference type="InterPro" id="IPR036779">
    <property type="entry name" value="LysM_dom_sf"/>
</dbReference>
<dbReference type="GO" id="GO:0016052">
    <property type="term" value="P:carbohydrate catabolic process"/>
    <property type="evidence" value="ECO:0007669"/>
    <property type="project" value="TreeGrafter"/>
</dbReference>
<dbReference type="Pfam" id="PF01476">
    <property type="entry name" value="LysM"/>
    <property type="match status" value="2"/>
</dbReference>
<dbReference type="InterPro" id="IPR017853">
    <property type="entry name" value="GH"/>
</dbReference>
<dbReference type="Gene3D" id="3.10.350.10">
    <property type="entry name" value="LysM domain"/>
    <property type="match status" value="2"/>
</dbReference>
<gene>
    <name evidence="3" type="ORF">B808_1127</name>
</gene>
<dbReference type="PATRIC" id="fig|1221538.3.peg.1135"/>
<dbReference type="RefSeq" id="WP_051393826.1">
    <property type="nucleotide sequence ID" value="NZ_ALXG01000045.1"/>
</dbReference>
<dbReference type="OrthoDB" id="2327954at2"/>